<feature type="non-terminal residue" evidence="4">
    <location>
        <position position="84"/>
    </location>
</feature>
<evidence type="ECO:0000256" key="2">
    <source>
        <dbReference type="ARBA" id="ARBA00022827"/>
    </source>
</evidence>
<name>A0ABU5X139_9BURK</name>
<sequence>DIVGDDADAVAHATSEVIRMANGKSGEGFVAVSAEARKRFWLDRSRTAAIAKHTNAFKINEDVVIPLNRMGEYTDGIERINIEL</sequence>
<dbReference type="Pfam" id="PF02913">
    <property type="entry name" value="FAD-oxidase_C"/>
    <property type="match status" value="1"/>
</dbReference>
<dbReference type="EMBL" id="JAWRLE010000187">
    <property type="protein sequence ID" value="MEB2584103.1"/>
    <property type="molecule type" value="Genomic_DNA"/>
</dbReference>
<evidence type="ECO:0000313" key="5">
    <source>
        <dbReference type="Proteomes" id="UP001304467"/>
    </source>
</evidence>
<dbReference type="InterPro" id="IPR016164">
    <property type="entry name" value="FAD-linked_Oxase-like_C"/>
</dbReference>
<dbReference type="Proteomes" id="UP001304467">
    <property type="component" value="Unassembled WGS sequence"/>
</dbReference>
<dbReference type="PANTHER" id="PTHR42934:SF2">
    <property type="entry name" value="GLYCOLATE OXIDASE SUBUNIT GLCD"/>
    <property type="match status" value="1"/>
</dbReference>
<proteinExistence type="predicted"/>
<feature type="non-terminal residue" evidence="4">
    <location>
        <position position="1"/>
    </location>
</feature>
<keyword evidence="1" id="KW-0285">Flavoprotein</keyword>
<keyword evidence="2" id="KW-0274">FAD</keyword>
<dbReference type="PANTHER" id="PTHR42934">
    <property type="entry name" value="GLYCOLATE OXIDASE SUBUNIT GLCD"/>
    <property type="match status" value="1"/>
</dbReference>
<evidence type="ECO:0000313" key="4">
    <source>
        <dbReference type="EMBL" id="MEB2584103.1"/>
    </source>
</evidence>
<gene>
    <name evidence="4" type="ORF">SB593_34915</name>
</gene>
<reference evidence="4 5" key="1">
    <citation type="journal article" date="2023" name="Front. Microbiol.">
        <title>Genomic analyses of Burkholderia respiratory isolates indicates two evolutionarily distinct B. anthina clades.</title>
        <authorList>
            <person name="Pham A."/>
            <person name="Volmer J.G."/>
            <person name="Chambers D.C."/>
            <person name="Smith D.J."/>
            <person name="Reid D.W."/>
            <person name="Burr L."/>
            <person name="Wells T.J."/>
        </authorList>
    </citation>
    <scope>NUCLEOTIDE SEQUENCE [LARGE SCALE GENOMIC DNA]</scope>
    <source>
        <strain evidence="4 5">BCCIQ07A</strain>
    </source>
</reference>
<evidence type="ECO:0000256" key="1">
    <source>
        <dbReference type="ARBA" id="ARBA00022630"/>
    </source>
</evidence>
<dbReference type="InterPro" id="IPR051914">
    <property type="entry name" value="FAD-linked_OxidoTrans_Type4"/>
</dbReference>
<protein>
    <submittedName>
        <fullName evidence="4">FAD-linked oxidase C-terminal domain-containing protein</fullName>
    </submittedName>
</protein>
<organism evidence="4 5">
    <name type="scientific">Burkholderia anthinoferrum</name>
    <dbReference type="NCBI Taxonomy" id="3090833"/>
    <lineage>
        <taxon>Bacteria</taxon>
        <taxon>Pseudomonadati</taxon>
        <taxon>Pseudomonadota</taxon>
        <taxon>Betaproteobacteria</taxon>
        <taxon>Burkholderiales</taxon>
        <taxon>Burkholderiaceae</taxon>
        <taxon>Burkholderia</taxon>
    </lineage>
</organism>
<dbReference type="RefSeq" id="WP_323621562.1">
    <property type="nucleotide sequence ID" value="NZ_JAWRKY010000067.1"/>
</dbReference>
<dbReference type="SUPFAM" id="SSF55103">
    <property type="entry name" value="FAD-linked oxidases, C-terminal domain"/>
    <property type="match status" value="1"/>
</dbReference>
<evidence type="ECO:0000259" key="3">
    <source>
        <dbReference type="Pfam" id="PF02913"/>
    </source>
</evidence>
<accession>A0ABU5X139</accession>
<feature type="domain" description="FAD-binding oxidoreductase/transferase type 4 C-terminal" evidence="3">
    <location>
        <begin position="4"/>
        <end position="79"/>
    </location>
</feature>
<keyword evidence="5" id="KW-1185">Reference proteome</keyword>
<comment type="caution">
    <text evidence="4">The sequence shown here is derived from an EMBL/GenBank/DDBJ whole genome shotgun (WGS) entry which is preliminary data.</text>
</comment>
<dbReference type="InterPro" id="IPR004113">
    <property type="entry name" value="FAD-bd_oxidored_4_C"/>
</dbReference>